<protein>
    <recommendedName>
        <fullName evidence="1">tyrosine--tRNA ligase</fullName>
        <ecNumber evidence="1">6.1.1.1</ecNumber>
    </recommendedName>
    <alternativeName>
        <fullName evidence="7">Tyrosyl-tRNA synthetase</fullName>
    </alternativeName>
</protein>
<organism evidence="10 11">
    <name type="scientific">Phyllosticta citribraziliensis</name>
    <dbReference type="NCBI Taxonomy" id="989973"/>
    <lineage>
        <taxon>Eukaryota</taxon>
        <taxon>Fungi</taxon>
        <taxon>Dikarya</taxon>
        <taxon>Ascomycota</taxon>
        <taxon>Pezizomycotina</taxon>
        <taxon>Dothideomycetes</taxon>
        <taxon>Dothideomycetes incertae sedis</taxon>
        <taxon>Botryosphaeriales</taxon>
        <taxon>Phyllostictaceae</taxon>
        <taxon>Phyllosticta</taxon>
    </lineage>
</organism>
<dbReference type="Gene3D" id="1.10.240.10">
    <property type="entry name" value="Tyrosyl-Transfer RNA Synthetase"/>
    <property type="match status" value="1"/>
</dbReference>
<keyword evidence="2 9" id="KW-0436">Ligase</keyword>
<evidence type="ECO:0000313" key="10">
    <source>
        <dbReference type="EMBL" id="KAK7540665.1"/>
    </source>
</evidence>
<accession>A0ABR1LZM3</accession>
<evidence type="ECO:0000256" key="7">
    <source>
        <dbReference type="ARBA" id="ARBA00033323"/>
    </source>
</evidence>
<evidence type="ECO:0000256" key="2">
    <source>
        <dbReference type="ARBA" id="ARBA00022598"/>
    </source>
</evidence>
<dbReference type="InterPro" id="IPR014729">
    <property type="entry name" value="Rossmann-like_a/b/a_fold"/>
</dbReference>
<dbReference type="PANTHER" id="PTHR46264">
    <property type="entry name" value="TYROSINE-TRNA LIGASE"/>
    <property type="match status" value="1"/>
</dbReference>
<dbReference type="RefSeq" id="XP_066657596.1">
    <property type="nucleotide sequence ID" value="XM_066799407.1"/>
</dbReference>
<evidence type="ECO:0000256" key="1">
    <source>
        <dbReference type="ARBA" id="ARBA00013160"/>
    </source>
</evidence>
<dbReference type="SUPFAM" id="SSF52374">
    <property type="entry name" value="Nucleotidylyl transferase"/>
    <property type="match status" value="1"/>
</dbReference>
<dbReference type="Gene3D" id="3.40.50.620">
    <property type="entry name" value="HUPs"/>
    <property type="match status" value="1"/>
</dbReference>
<dbReference type="GeneID" id="92032313"/>
<evidence type="ECO:0000256" key="9">
    <source>
        <dbReference type="RuleBase" id="RU363036"/>
    </source>
</evidence>
<dbReference type="InterPro" id="IPR002305">
    <property type="entry name" value="aa-tRNA-synth_Ic"/>
</dbReference>
<keyword evidence="6 9" id="KW-0030">Aminoacyl-tRNA synthetase</keyword>
<sequence>MLPTEEKFNLITRQQAFLSDADRDSLRTLLARREAEGQTPLKLAWETTPTGKPHVGYFVPLAKLIDFLRAGLDVTVYYLDVYGFLVNYVHSMETVAHRQRYYDFLVRAILAALGVPPAHVNFIAESSIAYQKDFVVDTQRLCALMTQKDARDTSDEVAETKMLSPMLCAVHQSLSEVYLDLDVQYGGIDQTGLFEHAKHFIPALGYRQREHLMNTMVAGLDGLKMSSSKPAATKIEFLDAPHVVRAKIDAAACPAAQVEHNGVLGLVRDVLLPISVQRVERLAGQTGLYTAEGKEVNSNQRPFCAKDAPSGTAWTVFGEEAPKHFSSYEELEEAFVKDEVSPEDLKEATIEAFNRLLSPIRSIYAQSKEWQEVDRLAYPDGN</sequence>
<name>A0ABR1LZM3_9PEZI</name>
<dbReference type="PIRSF" id="PIRSF006588">
    <property type="entry name" value="TyrRS_arch_euk"/>
    <property type="match status" value="1"/>
</dbReference>
<evidence type="ECO:0000256" key="3">
    <source>
        <dbReference type="ARBA" id="ARBA00022741"/>
    </source>
</evidence>
<dbReference type="Pfam" id="PF00579">
    <property type="entry name" value="tRNA-synt_1b"/>
    <property type="match status" value="1"/>
</dbReference>
<evidence type="ECO:0000256" key="5">
    <source>
        <dbReference type="ARBA" id="ARBA00022917"/>
    </source>
</evidence>
<reference evidence="10 11" key="1">
    <citation type="submission" date="2024-04" db="EMBL/GenBank/DDBJ databases">
        <title>Phyllosticta paracitricarpa is synonymous to the EU quarantine fungus P. citricarpa based on phylogenomic analyses.</title>
        <authorList>
            <consortium name="Lawrence Berkeley National Laboratory"/>
            <person name="Van ingen-buijs V.A."/>
            <person name="Van westerhoven A.C."/>
            <person name="Haridas S."/>
            <person name="Skiadas P."/>
            <person name="Martin F."/>
            <person name="Groenewald J.Z."/>
            <person name="Crous P.W."/>
            <person name="Seidl M.F."/>
        </authorList>
    </citation>
    <scope>NUCLEOTIDE SEQUENCE [LARGE SCALE GENOMIC DNA]</scope>
    <source>
        <strain evidence="10 11">CPC 17464</strain>
    </source>
</reference>
<dbReference type="InterPro" id="IPR002307">
    <property type="entry name" value="Tyr-tRNA-ligase"/>
</dbReference>
<evidence type="ECO:0000256" key="6">
    <source>
        <dbReference type="ARBA" id="ARBA00023146"/>
    </source>
</evidence>
<keyword evidence="11" id="KW-1185">Reference proteome</keyword>
<proteinExistence type="inferred from homology"/>
<dbReference type="PRINTS" id="PR01040">
    <property type="entry name" value="TRNASYNTHTYR"/>
</dbReference>
<dbReference type="InterPro" id="IPR050489">
    <property type="entry name" value="Tyr-tRNA_synthase"/>
</dbReference>
<evidence type="ECO:0000256" key="8">
    <source>
        <dbReference type="ARBA" id="ARBA00048248"/>
    </source>
</evidence>
<keyword evidence="5 9" id="KW-0648">Protein biosynthesis</keyword>
<comment type="caution">
    <text evidence="10">The sequence shown here is derived from an EMBL/GenBank/DDBJ whole genome shotgun (WGS) entry which is preliminary data.</text>
</comment>
<dbReference type="InterPro" id="IPR023617">
    <property type="entry name" value="Tyr-tRNA-ligase_arc/euk-type"/>
</dbReference>
<dbReference type="EMBL" id="JBBPEH010000003">
    <property type="protein sequence ID" value="KAK7540665.1"/>
    <property type="molecule type" value="Genomic_DNA"/>
</dbReference>
<evidence type="ECO:0000313" key="11">
    <source>
        <dbReference type="Proteomes" id="UP001360953"/>
    </source>
</evidence>
<dbReference type="Proteomes" id="UP001360953">
    <property type="component" value="Unassembled WGS sequence"/>
</dbReference>
<keyword evidence="3 9" id="KW-0547">Nucleotide-binding</keyword>
<dbReference type="EC" id="6.1.1.1" evidence="1"/>
<evidence type="ECO:0000256" key="4">
    <source>
        <dbReference type="ARBA" id="ARBA00022840"/>
    </source>
</evidence>
<dbReference type="PANTHER" id="PTHR46264:SF4">
    <property type="entry name" value="TYROSINE--TRNA LIGASE, CYTOPLASMIC"/>
    <property type="match status" value="1"/>
</dbReference>
<comment type="catalytic activity">
    <reaction evidence="8">
        <text>tRNA(Tyr) + L-tyrosine + ATP = L-tyrosyl-tRNA(Tyr) + AMP + diphosphate + H(+)</text>
        <dbReference type="Rhea" id="RHEA:10220"/>
        <dbReference type="Rhea" id="RHEA-COMP:9706"/>
        <dbReference type="Rhea" id="RHEA-COMP:9707"/>
        <dbReference type="ChEBI" id="CHEBI:15378"/>
        <dbReference type="ChEBI" id="CHEBI:30616"/>
        <dbReference type="ChEBI" id="CHEBI:33019"/>
        <dbReference type="ChEBI" id="CHEBI:58315"/>
        <dbReference type="ChEBI" id="CHEBI:78442"/>
        <dbReference type="ChEBI" id="CHEBI:78536"/>
        <dbReference type="ChEBI" id="CHEBI:456215"/>
        <dbReference type="EC" id="6.1.1.1"/>
    </reaction>
</comment>
<gene>
    <name evidence="10" type="ORF">J3D65DRAFT_616057</name>
</gene>
<comment type="similarity">
    <text evidence="9">Belongs to the class-I aminoacyl-tRNA synthetase family.</text>
</comment>
<keyword evidence="4 9" id="KW-0067">ATP-binding</keyword>